<keyword evidence="3" id="KW-1185">Reference proteome</keyword>
<dbReference type="InterPro" id="IPR007498">
    <property type="entry name" value="PqiA-like"/>
</dbReference>
<accession>A0A7U6JII6</accession>
<dbReference type="KEGG" id="tbn:TBH_C1928"/>
<organism evidence="2 3">
    <name type="scientific">Thiolapillus brandeum</name>
    <dbReference type="NCBI Taxonomy" id="1076588"/>
    <lineage>
        <taxon>Bacteria</taxon>
        <taxon>Pseudomonadati</taxon>
        <taxon>Pseudomonadota</taxon>
        <taxon>Gammaproteobacteria</taxon>
        <taxon>Chromatiales</taxon>
        <taxon>Sedimenticolaceae</taxon>
        <taxon>Thiolapillus</taxon>
    </lineage>
</organism>
<proteinExistence type="predicted"/>
<keyword evidence="1" id="KW-0812">Transmembrane</keyword>
<evidence type="ECO:0000313" key="2">
    <source>
        <dbReference type="EMBL" id="BAO44843.1"/>
    </source>
</evidence>
<sequence length="216" mass="23583">MEEKRLMACRECDALQYVPRIEPGRRVLCRECGSFLYRQPRGGIERPLALMLGALLLYLLANLFPLVTLNIGGSIRETSLTGSGWALYQHDMKLLGMLVLATTVAVPGAIIGGTLYVLTGLYWNIRLPGLRGTLSLLSHMHPWEMADVFVISVLVALVKMSGMAEVIVDGGLYALLGAIVLGIAARAGMDIYLLWNMLERIPVNRDTATGHMQAGS</sequence>
<dbReference type="AlphaFoldDB" id="A0A7U6JII6"/>
<feature type="transmembrane region" description="Helical" evidence="1">
    <location>
        <begin position="48"/>
        <end position="75"/>
    </location>
</feature>
<feature type="transmembrane region" description="Helical" evidence="1">
    <location>
        <begin position="95"/>
        <end position="125"/>
    </location>
</feature>
<protein>
    <submittedName>
        <fullName evidence="2">Paraquat-inducible protein A</fullName>
    </submittedName>
</protein>
<name>A0A7U6JII6_9GAMM</name>
<dbReference type="Proteomes" id="UP000031631">
    <property type="component" value="Chromosome"/>
</dbReference>
<feature type="transmembrane region" description="Helical" evidence="1">
    <location>
        <begin position="173"/>
        <end position="195"/>
    </location>
</feature>
<keyword evidence="1" id="KW-0472">Membrane</keyword>
<evidence type="ECO:0000256" key="1">
    <source>
        <dbReference type="SAM" id="Phobius"/>
    </source>
</evidence>
<dbReference type="Pfam" id="PF04403">
    <property type="entry name" value="PqiA"/>
    <property type="match status" value="1"/>
</dbReference>
<feature type="transmembrane region" description="Helical" evidence="1">
    <location>
        <begin position="146"/>
        <end position="167"/>
    </location>
</feature>
<dbReference type="RefSeq" id="WP_052470072.1">
    <property type="nucleotide sequence ID" value="NZ_AP012273.1"/>
</dbReference>
<dbReference type="EMBL" id="AP012273">
    <property type="protein sequence ID" value="BAO44843.1"/>
    <property type="molecule type" value="Genomic_DNA"/>
</dbReference>
<evidence type="ECO:0000313" key="3">
    <source>
        <dbReference type="Proteomes" id="UP000031631"/>
    </source>
</evidence>
<reference evidence="2 3" key="1">
    <citation type="journal article" date="2014" name="PLoS ONE">
        <title>Physiological and genomic features of a novel sulfur-oxidizing gammaproteobacterium belonging to a previously uncultivated symbiotic lineage isolated from a hydrothermal vent.</title>
        <authorList>
            <person name="Nunoura T."/>
            <person name="Takaki Y."/>
            <person name="Kazama H."/>
            <person name="Kakuta J."/>
            <person name="Shimamura S."/>
            <person name="Makita H."/>
            <person name="Hirai M."/>
            <person name="Miyazaki M."/>
            <person name="Takai K."/>
        </authorList>
    </citation>
    <scope>NUCLEOTIDE SEQUENCE [LARGE SCALE GENOMIC DNA]</scope>
    <source>
        <strain evidence="2 3">Hiromi1</strain>
    </source>
</reference>
<keyword evidence="1" id="KW-1133">Transmembrane helix</keyword>
<dbReference type="OrthoDB" id="9807787at2"/>
<gene>
    <name evidence="2" type="ORF">TBH_C1928</name>
</gene>